<accession>A0A9Q0M4D7</accession>
<dbReference type="GO" id="GO:0042761">
    <property type="term" value="P:very long-chain fatty acid biosynthetic process"/>
    <property type="evidence" value="ECO:0007669"/>
    <property type="project" value="TreeGrafter"/>
</dbReference>
<dbReference type="GO" id="GO:0030148">
    <property type="term" value="P:sphingolipid biosynthetic process"/>
    <property type="evidence" value="ECO:0007669"/>
    <property type="project" value="TreeGrafter"/>
</dbReference>
<keyword evidence="5 10" id="KW-0276">Fatty acid metabolism</keyword>
<feature type="transmembrane region" description="Helical" evidence="10">
    <location>
        <begin position="211"/>
        <end position="232"/>
    </location>
</feature>
<dbReference type="GO" id="GO:0034625">
    <property type="term" value="P:fatty acid elongation, monounsaturated fatty acid"/>
    <property type="evidence" value="ECO:0007669"/>
    <property type="project" value="TreeGrafter"/>
</dbReference>
<dbReference type="PROSITE" id="PS01188">
    <property type="entry name" value="ELO"/>
    <property type="match status" value="1"/>
</dbReference>
<evidence type="ECO:0000256" key="5">
    <source>
        <dbReference type="ARBA" id="ARBA00022832"/>
    </source>
</evidence>
<dbReference type="AlphaFoldDB" id="A0A9Q0M4D7"/>
<dbReference type="PANTHER" id="PTHR11157">
    <property type="entry name" value="FATTY ACID ACYL TRANSFERASE-RELATED"/>
    <property type="match status" value="1"/>
</dbReference>
<keyword evidence="6 10" id="KW-1133">Transmembrane helix</keyword>
<evidence type="ECO:0000313" key="13">
    <source>
        <dbReference type="Proteomes" id="UP001142055"/>
    </source>
</evidence>
<dbReference type="OMA" id="GSQACHI"/>
<evidence type="ECO:0000256" key="6">
    <source>
        <dbReference type="ARBA" id="ARBA00022989"/>
    </source>
</evidence>
<evidence type="ECO:0000256" key="8">
    <source>
        <dbReference type="ARBA" id="ARBA00023136"/>
    </source>
</evidence>
<proteinExistence type="inferred from homology"/>
<keyword evidence="3 10" id="KW-0808">Transferase</keyword>
<evidence type="ECO:0000256" key="7">
    <source>
        <dbReference type="ARBA" id="ARBA00023098"/>
    </source>
</evidence>
<keyword evidence="9 10" id="KW-0275">Fatty acid biosynthesis</keyword>
<comment type="subcellular location">
    <subcellularLocation>
        <location evidence="1">Membrane</location>
        <topology evidence="1">Multi-pass membrane protein</topology>
    </subcellularLocation>
</comment>
<evidence type="ECO:0000256" key="4">
    <source>
        <dbReference type="ARBA" id="ARBA00022692"/>
    </source>
</evidence>
<sequence>MDNFRLESPQSSIYSPNYSFAFKFENEHNYRKTAGWMGDNWHTSFYYSLAYVTFIFFGKIYMSTRPEPFRLKGPLALWNVRISSFWTWLFILSKAPELIDTVFVVLRKQKLIFLHWYHHATVLIFTWYAYADEASTGRWYSTMNYSVHAVMYTYYALRACGIKIPRQLAMSITISQILQMIMGTYVTIYAYYCKSMGQPCGISFSTLYAGIAIYISYFILFAQFFISSYFGGSKSSSKKEKKVQ</sequence>
<feature type="transmembrane region" description="Helical" evidence="10">
    <location>
        <begin position="111"/>
        <end position="131"/>
    </location>
</feature>
<keyword evidence="4 10" id="KW-0812">Transmembrane</keyword>
<dbReference type="GO" id="GO:0034626">
    <property type="term" value="P:fatty acid elongation, polyunsaturated fatty acid"/>
    <property type="evidence" value="ECO:0007669"/>
    <property type="project" value="TreeGrafter"/>
</dbReference>
<dbReference type="GO" id="GO:0019367">
    <property type="term" value="P:fatty acid elongation, saturated fatty acid"/>
    <property type="evidence" value="ECO:0007669"/>
    <property type="project" value="TreeGrafter"/>
</dbReference>
<feature type="transmembrane region" description="Helical" evidence="10">
    <location>
        <begin position="45"/>
        <end position="62"/>
    </location>
</feature>
<keyword evidence="13" id="KW-1185">Reference proteome</keyword>
<dbReference type="Pfam" id="PF01151">
    <property type="entry name" value="ELO"/>
    <property type="match status" value="1"/>
</dbReference>
<gene>
    <name evidence="11" type="ORF">RDWZM_009584</name>
    <name evidence="12" type="ORF">RDWZM_009826</name>
</gene>
<protein>
    <recommendedName>
        <fullName evidence="10">Elongation of very long chain fatty acids protein</fullName>
        <ecNumber evidence="10">2.3.1.199</ecNumber>
    </recommendedName>
    <alternativeName>
        <fullName evidence="10">Very-long-chain 3-oxoacyl-CoA synthase</fullName>
    </alternativeName>
</protein>
<comment type="similarity">
    <text evidence="10">Belongs to the ELO family.</text>
</comment>
<evidence type="ECO:0000256" key="1">
    <source>
        <dbReference type="ARBA" id="ARBA00004141"/>
    </source>
</evidence>
<dbReference type="GO" id="GO:0009922">
    <property type="term" value="F:fatty acid elongase activity"/>
    <property type="evidence" value="ECO:0007669"/>
    <property type="project" value="UniProtKB-EC"/>
</dbReference>
<dbReference type="EMBL" id="JAPWDV010000003">
    <property type="protein sequence ID" value="KAJ6218427.1"/>
    <property type="molecule type" value="Genomic_DNA"/>
</dbReference>
<evidence type="ECO:0000313" key="11">
    <source>
        <dbReference type="EMBL" id="KAJ6218427.1"/>
    </source>
</evidence>
<dbReference type="InterPro" id="IPR002076">
    <property type="entry name" value="ELO_fam"/>
</dbReference>
<dbReference type="Proteomes" id="UP001142055">
    <property type="component" value="Chromosome 3"/>
</dbReference>
<reference evidence="12" key="1">
    <citation type="submission" date="2022-12" db="EMBL/GenBank/DDBJ databases">
        <title>Genome assemblies of Blomia tropicalis.</title>
        <authorList>
            <person name="Cui Y."/>
        </authorList>
    </citation>
    <scope>NUCLEOTIDE SEQUENCE</scope>
    <source>
        <tissue evidence="12">Adult mites</tissue>
    </source>
</reference>
<evidence type="ECO:0000256" key="3">
    <source>
        <dbReference type="ARBA" id="ARBA00022679"/>
    </source>
</evidence>
<feature type="transmembrane region" description="Helical" evidence="10">
    <location>
        <begin position="169"/>
        <end position="191"/>
    </location>
</feature>
<dbReference type="PANTHER" id="PTHR11157:SF17">
    <property type="entry name" value="ELONGATION OF VERY LONG CHAIN FATTY ACIDS PROTEIN 6"/>
    <property type="match status" value="1"/>
</dbReference>
<feature type="transmembrane region" description="Helical" evidence="10">
    <location>
        <begin position="137"/>
        <end position="157"/>
    </location>
</feature>
<dbReference type="EC" id="2.3.1.199" evidence="10"/>
<comment type="caution">
    <text evidence="12">The sequence shown here is derived from an EMBL/GenBank/DDBJ whole genome shotgun (WGS) entry which is preliminary data.</text>
</comment>
<evidence type="ECO:0000313" key="12">
    <source>
        <dbReference type="EMBL" id="KAJ6218669.1"/>
    </source>
</evidence>
<evidence type="ECO:0000256" key="9">
    <source>
        <dbReference type="ARBA" id="ARBA00023160"/>
    </source>
</evidence>
<organism evidence="12 13">
    <name type="scientific">Blomia tropicalis</name>
    <name type="common">Mite</name>
    <dbReference type="NCBI Taxonomy" id="40697"/>
    <lineage>
        <taxon>Eukaryota</taxon>
        <taxon>Metazoa</taxon>
        <taxon>Ecdysozoa</taxon>
        <taxon>Arthropoda</taxon>
        <taxon>Chelicerata</taxon>
        <taxon>Arachnida</taxon>
        <taxon>Acari</taxon>
        <taxon>Acariformes</taxon>
        <taxon>Sarcoptiformes</taxon>
        <taxon>Astigmata</taxon>
        <taxon>Glycyphagoidea</taxon>
        <taxon>Echimyopodidae</taxon>
        <taxon>Blomia</taxon>
    </lineage>
</organism>
<keyword evidence="2 10" id="KW-0444">Lipid biosynthesis</keyword>
<comment type="catalytic activity">
    <reaction evidence="10">
        <text>a very-long-chain acyl-CoA + malonyl-CoA + H(+) = a very-long-chain 3-oxoacyl-CoA + CO2 + CoA</text>
        <dbReference type="Rhea" id="RHEA:32727"/>
        <dbReference type="ChEBI" id="CHEBI:15378"/>
        <dbReference type="ChEBI" id="CHEBI:16526"/>
        <dbReference type="ChEBI" id="CHEBI:57287"/>
        <dbReference type="ChEBI" id="CHEBI:57384"/>
        <dbReference type="ChEBI" id="CHEBI:90725"/>
        <dbReference type="ChEBI" id="CHEBI:90736"/>
        <dbReference type="EC" id="2.3.1.199"/>
    </reaction>
</comment>
<keyword evidence="7 10" id="KW-0443">Lipid metabolism</keyword>
<keyword evidence="8 10" id="KW-0472">Membrane</keyword>
<dbReference type="InterPro" id="IPR030457">
    <property type="entry name" value="ELO_CS"/>
</dbReference>
<dbReference type="GO" id="GO:0005789">
    <property type="term" value="C:endoplasmic reticulum membrane"/>
    <property type="evidence" value="ECO:0007669"/>
    <property type="project" value="TreeGrafter"/>
</dbReference>
<evidence type="ECO:0000256" key="10">
    <source>
        <dbReference type="RuleBase" id="RU361115"/>
    </source>
</evidence>
<name>A0A9Q0M4D7_BLOTA</name>
<dbReference type="EMBL" id="JAPWDV010000003">
    <property type="protein sequence ID" value="KAJ6218669.1"/>
    <property type="molecule type" value="Genomic_DNA"/>
</dbReference>
<evidence type="ECO:0000256" key="2">
    <source>
        <dbReference type="ARBA" id="ARBA00022516"/>
    </source>
</evidence>